<gene>
    <name evidence="2" type="ORF">HAX54_047610</name>
</gene>
<name>A0ABS8WKD4_DATST</name>
<evidence type="ECO:0000313" key="3">
    <source>
        <dbReference type="Proteomes" id="UP000823775"/>
    </source>
</evidence>
<feature type="region of interest" description="Disordered" evidence="1">
    <location>
        <begin position="1"/>
        <end position="20"/>
    </location>
</feature>
<protein>
    <submittedName>
        <fullName evidence="2">Uncharacterized protein</fullName>
    </submittedName>
</protein>
<accession>A0ABS8WKD4</accession>
<keyword evidence="3" id="KW-1185">Reference proteome</keyword>
<organism evidence="2 3">
    <name type="scientific">Datura stramonium</name>
    <name type="common">Jimsonweed</name>
    <name type="synonym">Common thornapple</name>
    <dbReference type="NCBI Taxonomy" id="4076"/>
    <lineage>
        <taxon>Eukaryota</taxon>
        <taxon>Viridiplantae</taxon>
        <taxon>Streptophyta</taxon>
        <taxon>Embryophyta</taxon>
        <taxon>Tracheophyta</taxon>
        <taxon>Spermatophyta</taxon>
        <taxon>Magnoliopsida</taxon>
        <taxon>eudicotyledons</taxon>
        <taxon>Gunneridae</taxon>
        <taxon>Pentapetalae</taxon>
        <taxon>asterids</taxon>
        <taxon>lamiids</taxon>
        <taxon>Solanales</taxon>
        <taxon>Solanaceae</taxon>
        <taxon>Solanoideae</taxon>
        <taxon>Datureae</taxon>
        <taxon>Datura</taxon>
    </lineage>
</organism>
<feature type="non-terminal residue" evidence="2">
    <location>
        <position position="1"/>
    </location>
</feature>
<proteinExistence type="predicted"/>
<comment type="caution">
    <text evidence="2">The sequence shown here is derived from an EMBL/GenBank/DDBJ whole genome shotgun (WGS) entry which is preliminary data.</text>
</comment>
<evidence type="ECO:0000313" key="2">
    <source>
        <dbReference type="EMBL" id="MCE3050581.1"/>
    </source>
</evidence>
<evidence type="ECO:0000256" key="1">
    <source>
        <dbReference type="SAM" id="MobiDB-lite"/>
    </source>
</evidence>
<reference evidence="2 3" key="1">
    <citation type="journal article" date="2021" name="BMC Genomics">
        <title>Datura genome reveals duplications of psychoactive alkaloid biosynthetic genes and high mutation rate following tissue culture.</title>
        <authorList>
            <person name="Rajewski A."/>
            <person name="Carter-House D."/>
            <person name="Stajich J."/>
            <person name="Litt A."/>
        </authorList>
    </citation>
    <scope>NUCLEOTIDE SEQUENCE [LARGE SCALE GENOMIC DNA]</scope>
    <source>
        <strain evidence="2">AR-01</strain>
    </source>
</reference>
<sequence length="104" mass="11858">HDLNESHIHPSTCSSMLRAPPKSRGFRDISDWLSCISNKLFNSWHIESPSVADHPLGPATDHRLGKLMPHQLANQMRALPRADSVRRSDDYTQVHVVEQVVKWL</sequence>
<dbReference type="EMBL" id="JACEIK010007713">
    <property type="protein sequence ID" value="MCE3050581.1"/>
    <property type="molecule type" value="Genomic_DNA"/>
</dbReference>
<dbReference type="Proteomes" id="UP000823775">
    <property type="component" value="Unassembled WGS sequence"/>
</dbReference>
<feature type="non-terminal residue" evidence="2">
    <location>
        <position position="104"/>
    </location>
</feature>